<evidence type="ECO:0008006" key="4">
    <source>
        <dbReference type="Google" id="ProtNLM"/>
    </source>
</evidence>
<name>A0A2U1KDU1_ARTAN</name>
<reference evidence="2 3" key="1">
    <citation type="journal article" date="2018" name="Mol. Plant">
        <title>The genome of Artemisia annua provides insight into the evolution of Asteraceae family and artemisinin biosynthesis.</title>
        <authorList>
            <person name="Shen Q."/>
            <person name="Zhang L."/>
            <person name="Liao Z."/>
            <person name="Wang S."/>
            <person name="Yan T."/>
            <person name="Shi P."/>
            <person name="Liu M."/>
            <person name="Fu X."/>
            <person name="Pan Q."/>
            <person name="Wang Y."/>
            <person name="Lv Z."/>
            <person name="Lu X."/>
            <person name="Zhang F."/>
            <person name="Jiang W."/>
            <person name="Ma Y."/>
            <person name="Chen M."/>
            <person name="Hao X."/>
            <person name="Li L."/>
            <person name="Tang Y."/>
            <person name="Lv G."/>
            <person name="Zhou Y."/>
            <person name="Sun X."/>
            <person name="Brodelius P.E."/>
            <person name="Rose J.K.C."/>
            <person name="Tang K."/>
        </authorList>
    </citation>
    <scope>NUCLEOTIDE SEQUENCE [LARGE SCALE GENOMIC DNA]</scope>
    <source>
        <strain evidence="3">cv. Huhao1</strain>
        <tissue evidence="2">Leaf</tissue>
    </source>
</reference>
<comment type="caution">
    <text evidence="2">The sequence shown here is derived from an EMBL/GenBank/DDBJ whole genome shotgun (WGS) entry which is preliminary data.</text>
</comment>
<keyword evidence="1" id="KW-0812">Transmembrane</keyword>
<gene>
    <name evidence="2" type="ORF">CTI12_AA614270</name>
</gene>
<keyword evidence="1" id="KW-0472">Membrane</keyword>
<dbReference type="Proteomes" id="UP000245207">
    <property type="component" value="Unassembled WGS sequence"/>
</dbReference>
<dbReference type="AlphaFoldDB" id="A0A2U1KDU1"/>
<organism evidence="2 3">
    <name type="scientific">Artemisia annua</name>
    <name type="common">Sweet wormwood</name>
    <dbReference type="NCBI Taxonomy" id="35608"/>
    <lineage>
        <taxon>Eukaryota</taxon>
        <taxon>Viridiplantae</taxon>
        <taxon>Streptophyta</taxon>
        <taxon>Embryophyta</taxon>
        <taxon>Tracheophyta</taxon>
        <taxon>Spermatophyta</taxon>
        <taxon>Magnoliopsida</taxon>
        <taxon>eudicotyledons</taxon>
        <taxon>Gunneridae</taxon>
        <taxon>Pentapetalae</taxon>
        <taxon>asterids</taxon>
        <taxon>campanulids</taxon>
        <taxon>Asterales</taxon>
        <taxon>Asteraceae</taxon>
        <taxon>Asteroideae</taxon>
        <taxon>Anthemideae</taxon>
        <taxon>Artemisiinae</taxon>
        <taxon>Artemisia</taxon>
    </lineage>
</organism>
<accession>A0A2U1KDU1</accession>
<protein>
    <recommendedName>
        <fullName evidence="4">Helitron helicase-like domain-containing protein</fullName>
    </recommendedName>
</protein>
<proteinExistence type="predicted"/>
<feature type="transmembrane region" description="Helical" evidence="1">
    <location>
        <begin position="229"/>
        <end position="249"/>
    </location>
</feature>
<evidence type="ECO:0000256" key="1">
    <source>
        <dbReference type="SAM" id="Phobius"/>
    </source>
</evidence>
<evidence type="ECO:0000313" key="2">
    <source>
        <dbReference type="EMBL" id="PWA34939.1"/>
    </source>
</evidence>
<keyword evidence="1" id="KW-1133">Transmembrane helix</keyword>
<dbReference type="PANTHER" id="PTHR45786">
    <property type="entry name" value="DNA BINDING PROTEIN-LIKE"/>
    <property type="match status" value="1"/>
</dbReference>
<sequence length="426" mass="47009">MKIQRKVVPNKTAEDIPIEASQCLGFPGSHSDEVSGSTSFDYSVMTHAVGDGTPPVSCPIISTSIASSFTRCPAFCDTATTGSSTDQASMEIGQTSSGYGILNAPENARFNKEHLLVTAPPHQIDLPHGVPAQVRTVDGLVSTFQVANIVLPSSVAARQPTITEGLGNVGNVGHVPMVLDFSAGHVVSSPNSAASNTRISSRQRRIPARMRRRTGRPRLLADRQRTPNGTLYIILYLSYLSLLIFVYGVPPTDVHRFMYFFPVLFKEHRLWRTQMARQCKVLLRLHNEKALRESVIEGLIGFLNDNNALVKLFRTARDKLQQADIPNFSIRLFGVVGANQYELPTADSIGAIVYEGGPETMTDYDVVIERHSGEPESVNKLHPAYMALQFPLLFIYGEEGYHLKLTLRSLDGDDEHQQKKMSMKVN</sequence>
<evidence type="ECO:0000313" key="3">
    <source>
        <dbReference type="Proteomes" id="UP000245207"/>
    </source>
</evidence>
<keyword evidence="3" id="KW-1185">Reference proteome</keyword>
<dbReference type="PANTHER" id="PTHR45786:SF74">
    <property type="entry name" value="ATP-DEPENDENT DNA HELICASE"/>
    <property type="match status" value="1"/>
</dbReference>
<dbReference type="EMBL" id="PKPP01021093">
    <property type="protein sequence ID" value="PWA34939.1"/>
    <property type="molecule type" value="Genomic_DNA"/>
</dbReference>